<keyword evidence="4 11" id="KW-1003">Cell membrane</keyword>
<keyword evidence="14" id="KW-1185">Reference proteome</keyword>
<evidence type="ECO:0000256" key="9">
    <source>
        <dbReference type="ARBA" id="ARBA00023136"/>
    </source>
</evidence>
<comment type="pathway">
    <text evidence="2 11">Glycan biosynthesis; alginate biosynthesis.</text>
</comment>
<evidence type="ECO:0000256" key="10">
    <source>
        <dbReference type="ARBA" id="ARBA00023315"/>
    </source>
</evidence>
<evidence type="ECO:0000256" key="8">
    <source>
        <dbReference type="ARBA" id="ARBA00022989"/>
    </source>
</evidence>
<dbReference type="Proteomes" id="UP000279799">
    <property type="component" value="Chromosome"/>
</dbReference>
<evidence type="ECO:0000313" key="13">
    <source>
        <dbReference type="EMBL" id="VEJ08788.1"/>
    </source>
</evidence>
<evidence type="ECO:0000256" key="4">
    <source>
        <dbReference type="ARBA" id="ARBA00022475"/>
    </source>
</evidence>
<keyword evidence="5 11" id="KW-0808">Transferase</keyword>
<gene>
    <name evidence="13" type="primary">dltB</name>
    <name evidence="13" type="ORF">NCTC12871_00203</name>
</gene>
<dbReference type="PIRSF" id="PIRSF500217">
    <property type="entry name" value="AlgI"/>
    <property type="match status" value="1"/>
</dbReference>
<evidence type="ECO:0000256" key="1">
    <source>
        <dbReference type="ARBA" id="ARBA00004651"/>
    </source>
</evidence>
<keyword evidence="9 11" id="KW-0472">Membrane</keyword>
<dbReference type="GO" id="GO:0016746">
    <property type="term" value="F:acyltransferase activity"/>
    <property type="evidence" value="ECO:0007669"/>
    <property type="project" value="UniProtKB-KW"/>
</dbReference>
<evidence type="ECO:0000256" key="3">
    <source>
        <dbReference type="ARBA" id="ARBA00010323"/>
    </source>
</evidence>
<evidence type="ECO:0000256" key="6">
    <source>
        <dbReference type="ARBA" id="ARBA00022692"/>
    </source>
</evidence>
<feature type="transmembrane region" description="Helical" evidence="12">
    <location>
        <begin position="402"/>
        <end position="424"/>
    </location>
</feature>
<dbReference type="GO" id="GO:0005886">
    <property type="term" value="C:plasma membrane"/>
    <property type="evidence" value="ECO:0007669"/>
    <property type="project" value="UniProtKB-SubCell"/>
</dbReference>
<dbReference type="InterPro" id="IPR051085">
    <property type="entry name" value="MB_O-acyltransferase"/>
</dbReference>
<keyword evidence="6 11" id="KW-0812">Transmembrane</keyword>
<keyword evidence="11" id="KW-0997">Cell inner membrane</keyword>
<dbReference type="InterPro" id="IPR024194">
    <property type="entry name" value="Ac/AlaTfrase_AlgI/DltB"/>
</dbReference>
<reference evidence="13 14" key="1">
    <citation type="submission" date="2018-12" db="EMBL/GenBank/DDBJ databases">
        <authorList>
            <consortium name="Pathogen Informatics"/>
        </authorList>
    </citation>
    <scope>NUCLEOTIDE SEQUENCE [LARGE SCALE GENOMIC DNA]</scope>
    <source>
        <strain evidence="13 14">NCTC12871</strain>
    </source>
</reference>
<dbReference type="EC" id="2.3.1.-" evidence="11"/>
<proteinExistence type="inferred from homology"/>
<dbReference type="InterPro" id="IPR004299">
    <property type="entry name" value="MBOAT_fam"/>
</dbReference>
<comment type="similarity">
    <text evidence="3 11">Belongs to the membrane-bound acyltransferase family.</text>
</comment>
<feature type="transmembrane region" description="Helical" evidence="12">
    <location>
        <begin position="70"/>
        <end position="89"/>
    </location>
</feature>
<feature type="transmembrane region" description="Helical" evidence="12">
    <location>
        <begin position="184"/>
        <end position="203"/>
    </location>
</feature>
<feature type="transmembrane region" description="Helical" evidence="12">
    <location>
        <begin position="6"/>
        <end position="22"/>
    </location>
</feature>
<dbReference type="OrthoDB" id="139172at2"/>
<keyword evidence="8 12" id="KW-1133">Transmembrane helix</keyword>
<evidence type="ECO:0000256" key="5">
    <source>
        <dbReference type="ARBA" id="ARBA00022679"/>
    </source>
</evidence>
<keyword evidence="10 11" id="KW-0012">Acyltransferase</keyword>
<feature type="transmembrane region" description="Helical" evidence="12">
    <location>
        <begin position="110"/>
        <end position="131"/>
    </location>
</feature>
<protein>
    <recommendedName>
        <fullName evidence="11">Probable alginate O-acetylase</fullName>
        <ecNumber evidence="11">2.3.1.-</ecNumber>
    </recommendedName>
</protein>
<feature type="transmembrane region" description="Helical" evidence="12">
    <location>
        <begin position="445"/>
        <end position="471"/>
    </location>
</feature>
<feature type="transmembrane region" description="Helical" evidence="12">
    <location>
        <begin position="311"/>
        <end position="341"/>
    </location>
</feature>
<sequence>MHILSIEFFLFFFIFWLVYLLGKFQNTLLTAASLFLLYYADPNFALTVLVYSAMIYFIARGIVSTSSQNIRKFFLGLGIITAISVLAIFKYFDFFKIFLIKFGLNEEMDFLMPLGLSYYVFQSIAYLVSLYEDKNNDLNFHETLLHFSFFPTITAGPILRVNGFKTKFGEQQGFLQQVRSKRHMIRPALACSLILLGIAKKWWFAGDIANYVVNPVFENPLEYHSIDILAAIYGYTLQLFFDFSGYSDLVIGIAMLLGFQLPINFKMPLRAVNIQDFWNRWHISLSTWIRDYIYIPLGGNRVNFFKKQLNLFLAFFLSGIWHGVSLNFAIWGALHGVALVFQNLVNKIFRTHKNFAYPTTRLGKFIGIVLTFNFVSFTFLVFKTTELNDFTLMIYALFHNFYSGILNSYALFFLGFIVFLLVFYPVIEETFDAFVSFLEFIPKVFWILIFTLLLIIITYFSPAGIPGFIYAGF</sequence>
<feature type="transmembrane region" description="Helical" evidence="12">
    <location>
        <begin position="362"/>
        <end position="382"/>
    </location>
</feature>
<evidence type="ECO:0000313" key="14">
    <source>
        <dbReference type="Proteomes" id="UP000279799"/>
    </source>
</evidence>
<comment type="subcellular location">
    <subcellularLocation>
        <location evidence="11">Cell inner membrane</location>
    </subcellularLocation>
    <subcellularLocation>
        <location evidence="1">Cell membrane</location>
        <topology evidence="1">Multi-pass membrane protein</topology>
    </subcellularLocation>
</comment>
<feature type="transmembrane region" description="Helical" evidence="12">
    <location>
        <begin position="34"/>
        <end position="58"/>
    </location>
</feature>
<name>A0A448TSN8_9PAST</name>
<dbReference type="AlphaFoldDB" id="A0A448TSN8"/>
<evidence type="ECO:0000256" key="11">
    <source>
        <dbReference type="PIRNR" id="PIRNR016636"/>
    </source>
</evidence>
<keyword evidence="7 11" id="KW-0016">Alginate biosynthesis</keyword>
<feature type="transmembrane region" description="Helical" evidence="12">
    <location>
        <begin position="248"/>
        <end position="265"/>
    </location>
</feature>
<dbReference type="KEGG" id="adp:NCTC12871_00203"/>
<dbReference type="GO" id="GO:0042121">
    <property type="term" value="P:alginic acid biosynthetic process"/>
    <property type="evidence" value="ECO:0007669"/>
    <property type="project" value="UniProtKB-UniRule"/>
</dbReference>
<dbReference type="PIRSF" id="PIRSF016636">
    <property type="entry name" value="AlgI_DltB"/>
    <property type="match status" value="1"/>
</dbReference>
<dbReference type="Pfam" id="PF03062">
    <property type="entry name" value="MBOAT"/>
    <property type="match status" value="1"/>
</dbReference>
<dbReference type="EMBL" id="LR134510">
    <property type="protein sequence ID" value="VEJ08788.1"/>
    <property type="molecule type" value="Genomic_DNA"/>
</dbReference>
<dbReference type="PANTHER" id="PTHR13285">
    <property type="entry name" value="ACYLTRANSFERASE"/>
    <property type="match status" value="1"/>
</dbReference>
<dbReference type="InterPro" id="IPR028362">
    <property type="entry name" value="AlgI"/>
</dbReference>
<dbReference type="RefSeq" id="WP_126598157.1">
    <property type="nucleotide sequence ID" value="NZ_LR134510.1"/>
</dbReference>
<accession>A0A448TSN8</accession>
<evidence type="ECO:0000256" key="2">
    <source>
        <dbReference type="ARBA" id="ARBA00005182"/>
    </source>
</evidence>
<dbReference type="PANTHER" id="PTHR13285:SF23">
    <property type="entry name" value="TEICHOIC ACID D-ALANYLTRANSFERASE"/>
    <property type="match status" value="1"/>
</dbReference>
<organism evidence="13 14">
    <name type="scientific">Actinobacillus delphinicola</name>
    <dbReference type="NCBI Taxonomy" id="51161"/>
    <lineage>
        <taxon>Bacteria</taxon>
        <taxon>Pseudomonadati</taxon>
        <taxon>Pseudomonadota</taxon>
        <taxon>Gammaproteobacteria</taxon>
        <taxon>Pasteurellales</taxon>
        <taxon>Pasteurellaceae</taxon>
        <taxon>Actinobacillus</taxon>
    </lineage>
</organism>
<dbReference type="UniPathway" id="UPA00286"/>
<evidence type="ECO:0000256" key="7">
    <source>
        <dbReference type="ARBA" id="ARBA00022841"/>
    </source>
</evidence>
<evidence type="ECO:0000256" key="12">
    <source>
        <dbReference type="SAM" id="Phobius"/>
    </source>
</evidence>